<feature type="repeat" description="TPR" evidence="3">
    <location>
        <begin position="932"/>
        <end position="965"/>
    </location>
</feature>
<keyword evidence="6" id="KW-1185">Reference proteome</keyword>
<comment type="similarity">
    <text evidence="2">Belongs to the YPP1 family.</text>
</comment>
<reference evidence="5 6" key="1">
    <citation type="journal article" date="2018" name="G3 (Bethesda)">
        <title>Phylogenetic and Phylogenomic Definition of Rhizopus Species.</title>
        <authorList>
            <person name="Gryganskyi A.P."/>
            <person name="Golan J."/>
            <person name="Dolatabadi S."/>
            <person name="Mondo S."/>
            <person name="Robb S."/>
            <person name="Idnurm A."/>
            <person name="Muszewska A."/>
            <person name="Steczkiewicz K."/>
            <person name="Masonjones S."/>
            <person name="Liao H.L."/>
            <person name="Gajdeczka M.T."/>
            <person name="Anike F."/>
            <person name="Vuek A."/>
            <person name="Anishchenko I.M."/>
            <person name="Voigt K."/>
            <person name="de Hoog G.S."/>
            <person name="Smith M.E."/>
            <person name="Heitman J."/>
            <person name="Vilgalys R."/>
            <person name="Stajich J.E."/>
        </authorList>
    </citation>
    <scope>NUCLEOTIDE SEQUENCE [LARGE SCALE GENOMIC DNA]</scope>
    <source>
        <strain evidence="5 6">LSU 92-RS-03</strain>
    </source>
</reference>
<evidence type="ECO:0000256" key="1">
    <source>
        <dbReference type="ARBA" id="ARBA00002550"/>
    </source>
</evidence>
<gene>
    <name evidence="5" type="ORF">CU098_009351</name>
</gene>
<protein>
    <recommendedName>
        <fullName evidence="7">TPR-like protein</fullName>
    </recommendedName>
</protein>
<feature type="repeat" description="TPR" evidence="3">
    <location>
        <begin position="863"/>
        <end position="896"/>
    </location>
</feature>
<feature type="compositionally biased region" description="Polar residues" evidence="4">
    <location>
        <begin position="706"/>
        <end position="717"/>
    </location>
</feature>
<dbReference type="PANTHER" id="PTHR23083">
    <property type="entry name" value="TETRATRICOPEPTIDE REPEAT PROTEIN, TPR"/>
    <property type="match status" value="1"/>
</dbReference>
<name>A0A367KT14_RHIST</name>
<dbReference type="Gene3D" id="1.25.40.10">
    <property type="entry name" value="Tetratricopeptide repeat domain"/>
    <property type="match status" value="2"/>
</dbReference>
<feature type="compositionally biased region" description="Low complexity" evidence="4">
    <location>
        <begin position="694"/>
        <end position="705"/>
    </location>
</feature>
<dbReference type="SUPFAM" id="SSF48452">
    <property type="entry name" value="TPR-like"/>
    <property type="match status" value="1"/>
</dbReference>
<evidence type="ECO:0000256" key="3">
    <source>
        <dbReference type="PROSITE-ProRule" id="PRU00339"/>
    </source>
</evidence>
<keyword evidence="3" id="KW-0802">TPR repeat</keyword>
<organism evidence="5 6">
    <name type="scientific">Rhizopus stolonifer</name>
    <name type="common">Rhizopus nigricans</name>
    <dbReference type="NCBI Taxonomy" id="4846"/>
    <lineage>
        <taxon>Eukaryota</taxon>
        <taxon>Fungi</taxon>
        <taxon>Fungi incertae sedis</taxon>
        <taxon>Mucoromycota</taxon>
        <taxon>Mucoromycotina</taxon>
        <taxon>Mucoromycetes</taxon>
        <taxon>Mucorales</taxon>
        <taxon>Mucorineae</taxon>
        <taxon>Rhizopodaceae</taxon>
        <taxon>Rhizopus</taxon>
    </lineage>
</organism>
<evidence type="ECO:0000313" key="6">
    <source>
        <dbReference type="Proteomes" id="UP000253551"/>
    </source>
</evidence>
<evidence type="ECO:0000256" key="2">
    <source>
        <dbReference type="ARBA" id="ARBA00038251"/>
    </source>
</evidence>
<dbReference type="PANTHER" id="PTHR23083:SF464">
    <property type="entry name" value="TETRATRICOPEPTIDE REPEAT DOMAIN 7, ISOFORM A"/>
    <property type="match status" value="1"/>
</dbReference>
<comment type="caution">
    <text evidence="5">The sequence shown here is derived from an EMBL/GenBank/DDBJ whole genome shotgun (WGS) entry which is preliminary data.</text>
</comment>
<dbReference type="InterPro" id="IPR051722">
    <property type="entry name" value="Endocytosis_PI4K-reg_protein"/>
</dbReference>
<evidence type="ECO:0008006" key="7">
    <source>
        <dbReference type="Google" id="ProtNLM"/>
    </source>
</evidence>
<proteinExistence type="inferred from homology"/>
<evidence type="ECO:0000313" key="5">
    <source>
        <dbReference type="EMBL" id="RCI05331.1"/>
    </source>
</evidence>
<dbReference type="OrthoDB" id="29013at2759"/>
<dbReference type="Proteomes" id="UP000253551">
    <property type="component" value="Unassembled WGS sequence"/>
</dbReference>
<feature type="repeat" description="TPR" evidence="3">
    <location>
        <begin position="529"/>
        <end position="562"/>
    </location>
</feature>
<feature type="region of interest" description="Disordered" evidence="4">
    <location>
        <begin position="679"/>
        <end position="717"/>
    </location>
</feature>
<dbReference type="InterPro" id="IPR019734">
    <property type="entry name" value="TPR_rpt"/>
</dbReference>
<sequence length="977" mass="109888">MVAAKAIAIAKEIDTSRCKGNWEAIPELARRYRKHNPNGTVLEQSILAEVNLNQLVQTHRKDSRKIFANDSPNSITLSTRIDTGLFKPVQQQLAMTRVILARSYFESGEYQKTFDTIEDADYRALETPGYSFALYIQALAIRAMSLDLMERKEESLEAYNQVASLVSQCENITDRSIVDWAEESLYRGTLVALSYQSEDVPKTMGLVRAYQKATSSQPAAWRVYKRLTITIHSLNYLSEKYRAEQYRPPIDFAQTEEGKQINEKDFDDANRMHIHQLFSIEVIQLHTVYEKLVYTIVQFPRSGESSSLVVRFVNKLAEDFALVGGSETEKRGYLEALNRASLKTFNSPCITRHLFHALISLGDYEEAEHALRTYLYLIGLESKALLEERSSTAALASDSFGYSTPVPTANREEEFKLVEHALKADGPERSKEVETVKDQISVIAAAVKMYCQELSKGAEAVYVAELAELVYKHVFDDSQKILGAQVYRILGIALGFLATQTFDQDSRPKYHKRALNALKQSLELDPLCWETYYQIALQLAEMRDIIQAIQMITQSIQYNPQHLPSWHLLALLCTCPIKNSQAQALKTCEMGLLQASELPEDGWVDYDDDIEQQIKLQMTQTLLIERIHGAEAALTSQEGLFQTFGKIVVPELIPDSSNMLHEAISNGNTRYGMVLSGSLGNMSEQGSEQKTTRGRSASSASRTSTIMTKNGRTRSVSSFTGRKLHLAELFNDKSDVGSIRSVPMPGIKHTSRLSLLDPKNLIRKQKKDEDPLTGDTRGTITNNDSISSIHSITPSVLSANTLLQNTTTLTRPTTCARLQHQRSCHLLCDLWLLSAEAFLKTGKIDEALKAVSEAENVDWTTHAGVWCLLGRIYLAQNQSDRATKAFQKGLVTKPNDVNCRVWLAKTFMDRGDIEVAEGLLEAVTKENGWNCPAAWFYLGEVYKNTDRIYKAKDCLFYALELESTTPIQPFDILPKFV</sequence>
<dbReference type="InterPro" id="IPR011990">
    <property type="entry name" value="TPR-like_helical_dom_sf"/>
</dbReference>
<dbReference type="EMBL" id="PJQM01000414">
    <property type="protein sequence ID" value="RCI05331.1"/>
    <property type="molecule type" value="Genomic_DNA"/>
</dbReference>
<dbReference type="AlphaFoldDB" id="A0A367KT14"/>
<dbReference type="SMART" id="SM00028">
    <property type="entry name" value="TPR"/>
    <property type="match status" value="5"/>
</dbReference>
<comment type="function">
    <text evidence="1">Involved in endocytosis.</text>
</comment>
<feature type="compositionally biased region" description="Polar residues" evidence="4">
    <location>
        <begin position="679"/>
        <end position="689"/>
    </location>
</feature>
<accession>A0A367KT14</accession>
<dbReference type="STRING" id="4846.A0A367KT14"/>
<evidence type="ECO:0000256" key="4">
    <source>
        <dbReference type="SAM" id="MobiDB-lite"/>
    </source>
</evidence>
<dbReference type="PROSITE" id="PS50005">
    <property type="entry name" value="TPR"/>
    <property type="match status" value="3"/>
</dbReference>
<dbReference type="Pfam" id="PF13432">
    <property type="entry name" value="TPR_16"/>
    <property type="match status" value="2"/>
</dbReference>